<dbReference type="PANTHER" id="PTHR38117">
    <property type="entry name" value="NACHT AND WD40 DOMAIN PROTEIN"/>
    <property type="match status" value="1"/>
</dbReference>
<accession>A0A6G1LLF0</accession>
<evidence type="ECO:0000313" key="2">
    <source>
        <dbReference type="EMBL" id="KAF2773793.1"/>
    </source>
</evidence>
<gene>
    <name evidence="2" type="ORF">EJ03DRAFT_340679</name>
</gene>
<dbReference type="OrthoDB" id="3246050at2759"/>
<proteinExistence type="predicted"/>
<dbReference type="EMBL" id="ML995809">
    <property type="protein sequence ID" value="KAF2773793.1"/>
    <property type="molecule type" value="Genomic_DNA"/>
</dbReference>
<dbReference type="PANTHER" id="PTHR38117:SF2">
    <property type="entry name" value="NACHT AND WD40 DOMAIN PROTEIN"/>
    <property type="match status" value="1"/>
</dbReference>
<protein>
    <recommendedName>
        <fullName evidence="1">DUF7053 domain-containing protein</fullName>
    </recommendedName>
</protein>
<evidence type="ECO:0000313" key="3">
    <source>
        <dbReference type="Proteomes" id="UP000799436"/>
    </source>
</evidence>
<dbReference type="Proteomes" id="UP000799436">
    <property type="component" value="Unassembled WGS sequence"/>
</dbReference>
<sequence length="186" mass="20732">MEKRAHLINITALPSSITREAALAFLHDHIGMIELNPLVIRHQTTAAPPGASEEERGHCSWYEITDIIHYLPGGLAKGEVSYKGGFYDMPNGLQTHVFAPAGVDLRGKWTVGGNMPGEPREPAELGVDKPKEGLYLREETQLRCNIFLINFVKRNLRKSHDVLVQDLIRKANDGHFIVTAESTRNV</sequence>
<dbReference type="AlphaFoldDB" id="A0A6G1LLF0"/>
<keyword evidence="3" id="KW-1185">Reference proteome</keyword>
<organism evidence="2 3">
    <name type="scientific">Teratosphaeria nubilosa</name>
    <dbReference type="NCBI Taxonomy" id="161662"/>
    <lineage>
        <taxon>Eukaryota</taxon>
        <taxon>Fungi</taxon>
        <taxon>Dikarya</taxon>
        <taxon>Ascomycota</taxon>
        <taxon>Pezizomycotina</taxon>
        <taxon>Dothideomycetes</taxon>
        <taxon>Dothideomycetidae</taxon>
        <taxon>Mycosphaerellales</taxon>
        <taxon>Teratosphaeriaceae</taxon>
        <taxon>Teratosphaeria</taxon>
    </lineage>
</organism>
<dbReference type="InterPro" id="IPR055481">
    <property type="entry name" value="DUF7053"/>
</dbReference>
<name>A0A6G1LLF0_9PEZI</name>
<feature type="domain" description="DUF7053" evidence="1">
    <location>
        <begin position="3"/>
        <end position="172"/>
    </location>
</feature>
<evidence type="ECO:0000259" key="1">
    <source>
        <dbReference type="Pfam" id="PF23155"/>
    </source>
</evidence>
<dbReference type="Pfam" id="PF23155">
    <property type="entry name" value="DUF7053"/>
    <property type="match status" value="1"/>
</dbReference>
<reference evidence="2" key="1">
    <citation type="journal article" date="2020" name="Stud. Mycol.">
        <title>101 Dothideomycetes genomes: a test case for predicting lifestyles and emergence of pathogens.</title>
        <authorList>
            <person name="Haridas S."/>
            <person name="Albert R."/>
            <person name="Binder M."/>
            <person name="Bloem J."/>
            <person name="Labutti K."/>
            <person name="Salamov A."/>
            <person name="Andreopoulos B."/>
            <person name="Baker S."/>
            <person name="Barry K."/>
            <person name="Bills G."/>
            <person name="Bluhm B."/>
            <person name="Cannon C."/>
            <person name="Castanera R."/>
            <person name="Culley D."/>
            <person name="Daum C."/>
            <person name="Ezra D."/>
            <person name="Gonzalez J."/>
            <person name="Henrissat B."/>
            <person name="Kuo A."/>
            <person name="Liang C."/>
            <person name="Lipzen A."/>
            <person name="Lutzoni F."/>
            <person name="Magnuson J."/>
            <person name="Mondo S."/>
            <person name="Nolan M."/>
            <person name="Ohm R."/>
            <person name="Pangilinan J."/>
            <person name="Park H.-J."/>
            <person name="Ramirez L."/>
            <person name="Alfaro M."/>
            <person name="Sun H."/>
            <person name="Tritt A."/>
            <person name="Yoshinaga Y."/>
            <person name="Zwiers L.-H."/>
            <person name="Turgeon B."/>
            <person name="Goodwin S."/>
            <person name="Spatafora J."/>
            <person name="Crous P."/>
            <person name="Grigoriev I."/>
        </authorList>
    </citation>
    <scope>NUCLEOTIDE SEQUENCE</scope>
    <source>
        <strain evidence="2">CBS 116005</strain>
    </source>
</reference>